<dbReference type="EMBL" id="CP002048">
    <property type="protein sequence ID" value="ADI02588.1"/>
    <property type="molecule type" value="Genomic_DNA"/>
</dbReference>
<keyword evidence="2" id="KW-1185">Reference proteome</keyword>
<dbReference type="AlphaFoldDB" id="D7CPF3"/>
<accession>D7CPF3</accession>
<evidence type="ECO:0000313" key="1">
    <source>
        <dbReference type="EMBL" id="ADI02588.1"/>
    </source>
</evidence>
<dbReference type="Proteomes" id="UP000000378">
    <property type="component" value="Chromosome"/>
</dbReference>
<reference evidence="2" key="1">
    <citation type="journal article" date="2010" name="Stand. Genomic Sci.">
        <title>Complete genome sequence of Syntrophothermus lipocalidus type strain (TGB-C1T).</title>
        <authorList>
            <consortium name="US DOE Joint Genome Institute (JGI-PGF)"/>
            <person name="Djao O."/>
            <person name="Zhang X."/>
            <person name="Lucas S."/>
            <person name="Lapidus A."/>
            <person name="Glavina Del Rio T."/>
            <person name="Nolan M."/>
            <person name="Tice H."/>
            <person name="Cheng J."/>
            <person name="Han C."/>
            <person name="Tapia R."/>
            <person name="Goodwin L."/>
            <person name="Pitluck S."/>
            <person name="Liolios K."/>
            <person name="Ivanova N."/>
            <person name="Mavromatis K."/>
            <person name="Mikhailova N."/>
            <person name="Ovchinnikova G."/>
            <person name="Pati A."/>
            <person name="Brambilla E."/>
            <person name="Chen A."/>
            <person name="Palaniappan K."/>
            <person name="Land M."/>
            <person name="Hauser L."/>
            <person name="Chang Y."/>
            <person name="Jeffries C."/>
            <person name="Rohde M."/>
            <person name="Sikorski J."/>
            <person name="Spring S."/>
            <person name="Goker M."/>
            <person name="Detter J."/>
            <person name="Woyke T."/>
            <person name="Bristow J."/>
            <person name="Eisen J."/>
            <person name="Markowitz V."/>
            <person name="Hugenholtz P."/>
            <person name="Kyrpides N."/>
            <person name="Klenk H."/>
        </authorList>
    </citation>
    <scope>NUCLEOTIDE SEQUENCE [LARGE SCALE GENOMIC DNA]</scope>
    <source>
        <strain evidence="2">DSM 12680 / TGB-C1</strain>
    </source>
</reference>
<gene>
    <name evidence="1" type="ordered locus">Slip_1833</name>
</gene>
<proteinExistence type="predicted"/>
<dbReference type="HOGENOM" id="CLU_2572656_0_0_9"/>
<dbReference type="KEGG" id="slp:Slip_1833"/>
<name>D7CPF3_SYNLT</name>
<protein>
    <submittedName>
        <fullName evidence="1">Uncharacterized protein</fullName>
    </submittedName>
</protein>
<reference evidence="1 2" key="2">
    <citation type="journal article" date="2010" name="Stand. Genomic Sci.">
        <title>Complete genome sequence of Syntrophothermus lipocalidus type strain (TGB-C1).</title>
        <authorList>
            <person name="Djao O.D."/>
            <person name="Zhang X."/>
            <person name="Lucas S."/>
            <person name="Lapidus A."/>
            <person name="Del Rio T.G."/>
            <person name="Nolan M."/>
            <person name="Tice H."/>
            <person name="Cheng J.F."/>
            <person name="Han C."/>
            <person name="Tapia R."/>
            <person name="Goodwin L."/>
            <person name="Pitluck S."/>
            <person name="Liolios K."/>
            <person name="Ivanova N."/>
            <person name="Mavromatis K."/>
            <person name="Mikhailova N."/>
            <person name="Ovchinnikova G."/>
            <person name="Pati A."/>
            <person name="Brambilla E."/>
            <person name="Chen A."/>
            <person name="Palaniappan K."/>
            <person name="Land M."/>
            <person name="Hauser L."/>
            <person name="Chang Y.J."/>
            <person name="Jeffries C.D."/>
            <person name="Rohde M."/>
            <person name="Sikorski J."/>
            <person name="Spring S."/>
            <person name="Goker M."/>
            <person name="Detter J.C."/>
            <person name="Woyke T."/>
            <person name="Bristow J."/>
            <person name="Eisen J.A."/>
            <person name="Markowitz V."/>
            <person name="Hugenholtz P."/>
            <person name="Kyrpides N.C."/>
            <person name="Klenk H.P."/>
        </authorList>
    </citation>
    <scope>NUCLEOTIDE SEQUENCE [LARGE SCALE GENOMIC DNA]</scope>
    <source>
        <strain evidence="2">DSM 12680 / TGB-C1</strain>
    </source>
</reference>
<dbReference type="STRING" id="643648.Slip_1833"/>
<organism evidence="1 2">
    <name type="scientific">Syntrophothermus lipocalidus (strain DSM 12680 / TGB-C1)</name>
    <dbReference type="NCBI Taxonomy" id="643648"/>
    <lineage>
        <taxon>Bacteria</taxon>
        <taxon>Bacillati</taxon>
        <taxon>Bacillota</taxon>
        <taxon>Clostridia</taxon>
        <taxon>Eubacteriales</taxon>
        <taxon>Syntrophomonadaceae</taxon>
        <taxon>Syntrophothermus</taxon>
    </lineage>
</organism>
<sequence length="81" mass="9438">MLEMPVHYLTIIAARQKGKRGRETYREVARVLGPEVPDMTEDEYYDELARLMWPMIKAGLFASTPQDAPIQRSENKEVQDR</sequence>
<evidence type="ECO:0000313" key="2">
    <source>
        <dbReference type="Proteomes" id="UP000000378"/>
    </source>
</evidence>